<feature type="transmembrane region" description="Helical" evidence="8">
    <location>
        <begin position="101"/>
        <end position="129"/>
    </location>
</feature>
<evidence type="ECO:0000256" key="2">
    <source>
        <dbReference type="ARBA" id="ARBA00022448"/>
    </source>
</evidence>
<keyword evidence="10" id="KW-1185">Reference proteome</keyword>
<keyword evidence="2" id="KW-0813">Transport</keyword>
<feature type="transmembrane region" description="Helical" evidence="8">
    <location>
        <begin position="265"/>
        <end position="286"/>
    </location>
</feature>
<dbReference type="Pfam" id="PF02447">
    <property type="entry name" value="GntP_permease"/>
    <property type="match status" value="1"/>
</dbReference>
<feature type="transmembrane region" description="Helical" evidence="8">
    <location>
        <begin position="7"/>
        <end position="24"/>
    </location>
</feature>
<dbReference type="RefSeq" id="WP_092676976.1">
    <property type="nucleotide sequence ID" value="NZ_FOGC01000009.1"/>
</dbReference>
<evidence type="ECO:0000313" key="10">
    <source>
        <dbReference type="Proteomes" id="UP000242515"/>
    </source>
</evidence>
<evidence type="ECO:0000256" key="7">
    <source>
        <dbReference type="ARBA" id="ARBA00049663"/>
    </source>
</evidence>
<protein>
    <submittedName>
        <fullName evidence="9">Gluconate:H+ symporter, GntP family</fullName>
    </submittedName>
</protein>
<name>A0A1H9KEW1_9GAMM</name>
<reference evidence="10" key="1">
    <citation type="submission" date="2016-10" db="EMBL/GenBank/DDBJ databases">
        <authorList>
            <person name="Varghese N."/>
            <person name="Submissions S."/>
        </authorList>
    </citation>
    <scope>NUCLEOTIDE SEQUENCE [LARGE SCALE GENOMIC DNA]</scope>
    <source>
        <strain evidence="10">8N4</strain>
    </source>
</reference>
<accession>A0A1H9KEW1</accession>
<proteinExistence type="inferred from homology"/>
<dbReference type="GO" id="GO:0005886">
    <property type="term" value="C:plasma membrane"/>
    <property type="evidence" value="ECO:0007669"/>
    <property type="project" value="UniProtKB-SubCell"/>
</dbReference>
<dbReference type="EMBL" id="FOGC01000009">
    <property type="protein sequence ID" value="SEQ97475.1"/>
    <property type="molecule type" value="Genomic_DNA"/>
</dbReference>
<dbReference type="PIRSF" id="PIRSF002746">
    <property type="entry name" value="Gluconate_transporter"/>
    <property type="match status" value="1"/>
</dbReference>
<keyword evidence="3" id="KW-1003">Cell membrane</keyword>
<feature type="transmembrane region" description="Helical" evidence="8">
    <location>
        <begin position="141"/>
        <end position="159"/>
    </location>
</feature>
<organism evidence="9 10">
    <name type="scientific">Rosenbergiella nectarea</name>
    <dbReference type="NCBI Taxonomy" id="988801"/>
    <lineage>
        <taxon>Bacteria</taxon>
        <taxon>Pseudomonadati</taxon>
        <taxon>Pseudomonadota</taxon>
        <taxon>Gammaproteobacteria</taxon>
        <taxon>Enterobacterales</taxon>
        <taxon>Erwiniaceae</taxon>
        <taxon>Rosenbergiella</taxon>
    </lineage>
</organism>
<evidence type="ECO:0000256" key="6">
    <source>
        <dbReference type="ARBA" id="ARBA00023136"/>
    </source>
</evidence>
<dbReference type="PANTHER" id="PTHR30354:SF22">
    <property type="entry name" value="HIGH-AFFINITY GLUCONATE TRANSPORTER"/>
    <property type="match status" value="1"/>
</dbReference>
<evidence type="ECO:0000256" key="8">
    <source>
        <dbReference type="SAM" id="Phobius"/>
    </source>
</evidence>
<dbReference type="Proteomes" id="UP000242515">
    <property type="component" value="Unassembled WGS sequence"/>
</dbReference>
<feature type="transmembrane region" description="Helical" evidence="8">
    <location>
        <begin position="179"/>
        <end position="198"/>
    </location>
</feature>
<dbReference type="GO" id="GO:0015128">
    <property type="term" value="F:gluconate transmembrane transporter activity"/>
    <property type="evidence" value="ECO:0007669"/>
    <property type="project" value="InterPro"/>
</dbReference>
<dbReference type="AlphaFoldDB" id="A0A1H9KEW1"/>
<feature type="transmembrane region" description="Helical" evidence="8">
    <location>
        <begin position="30"/>
        <end position="50"/>
    </location>
</feature>
<keyword evidence="4 8" id="KW-0812">Transmembrane</keyword>
<feature type="transmembrane region" description="Helical" evidence="8">
    <location>
        <begin position="62"/>
        <end position="81"/>
    </location>
</feature>
<keyword evidence="5 8" id="KW-1133">Transmembrane helix</keyword>
<keyword evidence="6 8" id="KW-0472">Membrane</keyword>
<evidence type="ECO:0000256" key="4">
    <source>
        <dbReference type="ARBA" id="ARBA00022692"/>
    </source>
</evidence>
<comment type="similarity">
    <text evidence="7">Belongs to the GntP permease family.</text>
</comment>
<feature type="transmembrane region" description="Helical" evidence="8">
    <location>
        <begin position="229"/>
        <end position="253"/>
    </location>
</feature>
<dbReference type="STRING" id="988801.SAMN05216522_10993"/>
<dbReference type="InterPro" id="IPR003474">
    <property type="entry name" value="Glcn_transporter"/>
</dbReference>
<feature type="transmembrane region" description="Helical" evidence="8">
    <location>
        <begin position="421"/>
        <end position="446"/>
    </location>
</feature>
<comment type="subcellular location">
    <subcellularLocation>
        <location evidence="1">Cell membrane</location>
        <topology evidence="1">Multi-pass membrane protein</topology>
    </subcellularLocation>
</comment>
<evidence type="ECO:0000256" key="3">
    <source>
        <dbReference type="ARBA" id="ARBA00022475"/>
    </source>
</evidence>
<sequence length="449" mass="46754">MSSDGEILLACIAALAAIVLFVAYAKLPPFLAIFVGAVIAGLIAHVPVEIIAKSFSKSAGGVLGESGYVIAMGAMLGSVMTKTGAADRLAEFIIARTSARYLPWVMALTAMIIGLPLFFEVGLVLMLPLIATVSARSGQSLLRIAVPVLAGLTALHALVPPHPGPIIAITTLHADMGLTLLLGLVIAVPAVVLAGPLYGKWLSQKASLATVTQLATLPEPISGLRPPSFLLTISIILLPAILMLIRSISLYVLQSDSSLAHLLDFIGEPLVALTLTVLLAILTLSWRSGMEKKHVGETLTASIAPVAVLLLTIGAGGGLKGVLVEAGISQSISHFASQTHAPLLLLAWGVAVMIRQATGSATVATTTTAGIMAASFQLLPPVESSLIALAIGAGSVFFCHINDAAYWMIKSFFGLTLRQTLWMWSVLQTIVSLVGLIMASVLWMILVSS</sequence>
<evidence type="ECO:0000256" key="1">
    <source>
        <dbReference type="ARBA" id="ARBA00004651"/>
    </source>
</evidence>
<evidence type="ECO:0000313" key="9">
    <source>
        <dbReference type="EMBL" id="SEQ97475.1"/>
    </source>
</evidence>
<dbReference type="NCBIfam" id="TIGR00791">
    <property type="entry name" value="gntP"/>
    <property type="match status" value="1"/>
</dbReference>
<dbReference type="OrthoDB" id="9787129at2"/>
<feature type="transmembrane region" description="Helical" evidence="8">
    <location>
        <begin position="386"/>
        <end position="409"/>
    </location>
</feature>
<evidence type="ECO:0000256" key="5">
    <source>
        <dbReference type="ARBA" id="ARBA00022989"/>
    </source>
</evidence>
<dbReference type="PANTHER" id="PTHR30354">
    <property type="entry name" value="GNT FAMILY GLUCONATE TRANSPORTER"/>
    <property type="match status" value="1"/>
</dbReference>
<gene>
    <name evidence="9" type="ORF">SAMN05216522_10993</name>
</gene>